<reference evidence="3" key="1">
    <citation type="submission" date="2021-12" db="EMBL/GenBank/DDBJ databases">
        <authorList>
            <person name="King R."/>
        </authorList>
    </citation>
    <scope>NUCLEOTIDE SEQUENCE</scope>
</reference>
<evidence type="ECO:0000256" key="1">
    <source>
        <dbReference type="SAM" id="MobiDB-lite"/>
    </source>
</evidence>
<feature type="region of interest" description="Disordered" evidence="1">
    <location>
        <begin position="154"/>
        <end position="203"/>
    </location>
</feature>
<proteinExistence type="predicted"/>
<feature type="compositionally biased region" description="Low complexity" evidence="1">
    <location>
        <begin position="88"/>
        <end position="105"/>
    </location>
</feature>
<keyword evidence="2" id="KW-1133">Transmembrane helix</keyword>
<keyword evidence="2" id="KW-0812">Transmembrane</keyword>
<gene>
    <name evidence="3" type="ORF">CHILSU_LOCUS9315</name>
</gene>
<accession>A0ABN8B8K1</accession>
<keyword evidence="4" id="KW-1185">Reference proteome</keyword>
<sequence>MRWWSVAIGWWCIMLLLLVATRWWWTPTTSSPWAIKPSSLGWSAGTSVRGSSAALEGRPLGQRGRCCSARRNVGPARRRSSPTYSAGASATTSPSHWHSTPTATSVTPWDKITTTSSSSASHSTWPTSIVESSLRRCTSGLDCGDRMWARPLWPRREATSTPITSTTTHRSSTETSRTSRTTPHGSTTSPHTGTTTSSTHIKSTTTSSSHIWSWRTATSTTTETTAWGSIHV</sequence>
<evidence type="ECO:0000313" key="3">
    <source>
        <dbReference type="EMBL" id="CAH0405943.1"/>
    </source>
</evidence>
<feature type="region of interest" description="Disordered" evidence="1">
    <location>
        <begin position="66"/>
        <end position="125"/>
    </location>
</feature>
<feature type="transmembrane region" description="Helical" evidence="2">
    <location>
        <begin position="7"/>
        <end position="25"/>
    </location>
</feature>
<protein>
    <submittedName>
        <fullName evidence="3">Uncharacterized protein</fullName>
    </submittedName>
</protein>
<keyword evidence="2" id="KW-0472">Membrane</keyword>
<feature type="compositionally biased region" description="Low complexity" evidence="1">
    <location>
        <begin position="113"/>
        <end position="125"/>
    </location>
</feature>
<evidence type="ECO:0000313" key="4">
    <source>
        <dbReference type="Proteomes" id="UP001153292"/>
    </source>
</evidence>
<dbReference type="EMBL" id="OU963898">
    <property type="protein sequence ID" value="CAH0405943.1"/>
    <property type="molecule type" value="Genomic_DNA"/>
</dbReference>
<organism evidence="3 4">
    <name type="scientific">Chilo suppressalis</name>
    <name type="common">Asiatic rice borer moth</name>
    <dbReference type="NCBI Taxonomy" id="168631"/>
    <lineage>
        <taxon>Eukaryota</taxon>
        <taxon>Metazoa</taxon>
        <taxon>Ecdysozoa</taxon>
        <taxon>Arthropoda</taxon>
        <taxon>Hexapoda</taxon>
        <taxon>Insecta</taxon>
        <taxon>Pterygota</taxon>
        <taxon>Neoptera</taxon>
        <taxon>Endopterygota</taxon>
        <taxon>Lepidoptera</taxon>
        <taxon>Glossata</taxon>
        <taxon>Ditrysia</taxon>
        <taxon>Pyraloidea</taxon>
        <taxon>Crambidae</taxon>
        <taxon>Crambinae</taxon>
        <taxon>Chilo</taxon>
    </lineage>
</organism>
<name>A0ABN8B8K1_CHISP</name>
<dbReference type="Proteomes" id="UP001153292">
    <property type="component" value="Chromosome 5"/>
</dbReference>
<feature type="compositionally biased region" description="Low complexity" evidence="1">
    <location>
        <begin position="159"/>
        <end position="203"/>
    </location>
</feature>
<evidence type="ECO:0000256" key="2">
    <source>
        <dbReference type="SAM" id="Phobius"/>
    </source>
</evidence>